<gene>
    <name evidence="9" type="ORF">POI8812_00908</name>
</gene>
<evidence type="ECO:0000256" key="2">
    <source>
        <dbReference type="ARBA" id="ARBA00022475"/>
    </source>
</evidence>
<dbReference type="RefSeq" id="WP_108781292.1">
    <property type="nucleotide sequence ID" value="NZ_OMKW01000001.1"/>
</dbReference>
<feature type="transmembrane region" description="Helical" evidence="7">
    <location>
        <begin position="28"/>
        <end position="47"/>
    </location>
</feature>
<evidence type="ECO:0000256" key="4">
    <source>
        <dbReference type="ARBA" id="ARBA00022989"/>
    </source>
</evidence>
<dbReference type="EMBL" id="OMKW01000001">
    <property type="protein sequence ID" value="SPF28606.1"/>
    <property type="molecule type" value="Genomic_DNA"/>
</dbReference>
<organism evidence="9 10">
    <name type="scientific">Pontivivens insulae</name>
    <dbReference type="NCBI Taxonomy" id="1639689"/>
    <lineage>
        <taxon>Bacteria</taxon>
        <taxon>Pseudomonadati</taxon>
        <taxon>Pseudomonadota</taxon>
        <taxon>Alphaproteobacteria</taxon>
        <taxon>Rhodobacterales</taxon>
        <taxon>Paracoccaceae</taxon>
        <taxon>Pontivivens</taxon>
    </lineage>
</organism>
<evidence type="ECO:0000256" key="3">
    <source>
        <dbReference type="ARBA" id="ARBA00022692"/>
    </source>
</evidence>
<evidence type="ECO:0000256" key="6">
    <source>
        <dbReference type="SAM" id="MobiDB-lite"/>
    </source>
</evidence>
<sequence>MTWTDIVFGRLQGAYDFLEAAFGPLGPLYASVAAFLLMVALAAPLALRRPPDPLDRLNEEGGAGRQPEQPVEKVPQNNGLKLRAESNTGLASLAPYLEPQDQKQFSEIRLKLTRAGYRSRSAVSSFYFLRVALGLGLLGVGLIFYLVTKGEQQDIMKMVMTVGFPGLIGYYGPDYWVTRRLQERQEEITTAFPDALDLMLVCVEAGQSLDQAILRVATEIRVGYPVLAEEFEIVANEIRAGKDRVTVLRDMAERCGVNDVSSFVTVLIQSASFGTSIASALRVYGSEMRDKRVMRAEEKANTLPTKMTLGTMLFTVPPLLIILVGPSMYEISQSLGGG</sequence>
<dbReference type="OrthoDB" id="9810662at2"/>
<protein>
    <recommendedName>
        <fullName evidence="8">Type II secretion system protein GspF domain-containing protein</fullName>
    </recommendedName>
</protein>
<evidence type="ECO:0000313" key="9">
    <source>
        <dbReference type="EMBL" id="SPF28606.1"/>
    </source>
</evidence>
<dbReference type="PANTHER" id="PTHR35007">
    <property type="entry name" value="INTEGRAL MEMBRANE PROTEIN-RELATED"/>
    <property type="match status" value="1"/>
</dbReference>
<reference evidence="9 10" key="1">
    <citation type="submission" date="2018-03" db="EMBL/GenBank/DDBJ databases">
        <authorList>
            <person name="Keele B.F."/>
        </authorList>
    </citation>
    <scope>NUCLEOTIDE SEQUENCE [LARGE SCALE GENOMIC DNA]</scope>
    <source>
        <strain evidence="9 10">CeCT 8812</strain>
    </source>
</reference>
<evidence type="ECO:0000256" key="1">
    <source>
        <dbReference type="ARBA" id="ARBA00004651"/>
    </source>
</evidence>
<keyword evidence="3 7" id="KW-0812">Transmembrane</keyword>
<keyword evidence="10" id="KW-1185">Reference proteome</keyword>
<evidence type="ECO:0000259" key="8">
    <source>
        <dbReference type="Pfam" id="PF00482"/>
    </source>
</evidence>
<feature type="transmembrane region" description="Helical" evidence="7">
    <location>
        <begin position="266"/>
        <end position="285"/>
    </location>
</feature>
<dbReference type="GO" id="GO:0005886">
    <property type="term" value="C:plasma membrane"/>
    <property type="evidence" value="ECO:0007669"/>
    <property type="project" value="UniProtKB-SubCell"/>
</dbReference>
<proteinExistence type="predicted"/>
<evidence type="ECO:0000256" key="5">
    <source>
        <dbReference type="ARBA" id="ARBA00023136"/>
    </source>
</evidence>
<name>A0A2R8A8Q5_9RHOB</name>
<keyword evidence="2" id="KW-1003">Cell membrane</keyword>
<evidence type="ECO:0000256" key="7">
    <source>
        <dbReference type="SAM" id="Phobius"/>
    </source>
</evidence>
<feature type="domain" description="Type II secretion system protein GspF" evidence="8">
    <location>
        <begin position="196"/>
        <end position="324"/>
    </location>
</feature>
<dbReference type="InterPro" id="IPR018076">
    <property type="entry name" value="T2SS_GspF_dom"/>
</dbReference>
<dbReference type="PANTHER" id="PTHR35007:SF2">
    <property type="entry name" value="PILUS ASSEMBLE PROTEIN"/>
    <property type="match status" value="1"/>
</dbReference>
<accession>A0A2R8A8Q5</accession>
<keyword evidence="4 7" id="KW-1133">Transmembrane helix</keyword>
<keyword evidence="5 7" id="KW-0472">Membrane</keyword>
<feature type="transmembrane region" description="Helical" evidence="7">
    <location>
        <begin position="306"/>
        <end position="329"/>
    </location>
</feature>
<dbReference type="Pfam" id="PF00482">
    <property type="entry name" value="T2SSF"/>
    <property type="match status" value="1"/>
</dbReference>
<comment type="subcellular location">
    <subcellularLocation>
        <location evidence="1">Cell membrane</location>
        <topology evidence="1">Multi-pass membrane protein</topology>
    </subcellularLocation>
</comment>
<feature type="region of interest" description="Disordered" evidence="6">
    <location>
        <begin position="53"/>
        <end position="78"/>
    </location>
</feature>
<dbReference type="AlphaFoldDB" id="A0A2R8A8Q5"/>
<dbReference type="Proteomes" id="UP000244932">
    <property type="component" value="Unassembled WGS sequence"/>
</dbReference>
<evidence type="ECO:0000313" key="10">
    <source>
        <dbReference type="Proteomes" id="UP000244932"/>
    </source>
</evidence>
<feature type="transmembrane region" description="Helical" evidence="7">
    <location>
        <begin position="127"/>
        <end position="147"/>
    </location>
</feature>